<dbReference type="OMA" id="SCSYAKW"/>
<dbReference type="PROSITE" id="PS51081">
    <property type="entry name" value="ZF_SIAH"/>
    <property type="match status" value="1"/>
</dbReference>
<evidence type="ECO:0000256" key="5">
    <source>
        <dbReference type="ARBA" id="ARBA00022679"/>
    </source>
</evidence>
<dbReference type="InterPro" id="IPR049548">
    <property type="entry name" value="Sina-like_RING"/>
</dbReference>
<evidence type="ECO:0000256" key="6">
    <source>
        <dbReference type="ARBA" id="ARBA00022723"/>
    </source>
</evidence>
<comment type="pathway">
    <text evidence="2">Protein modification; protein ubiquitination.</text>
</comment>
<dbReference type="InterPro" id="IPR001841">
    <property type="entry name" value="Znf_RING"/>
</dbReference>
<sequence length="306" mass="34332">MAKFSLGRDEEESEAGPSSHSESPKHKKQKTSKEEVPKEDDDNDHLVRSGREGISISSSSISVTLVDPEVLDCSICMEPLTPPIFQCENGHIACSPCCTKLGNKCPSCSWPIGYNRCRAIEKVIESIEVSCQHARYGCKETFSYKQKLTHEETCIYAPCTCPVSDCTFLGSSEQLYLHFSSKHWASARRFQYNCPFSVSFDKDDSFLVFQGEEDGRLFLLNNQIELIGNAISVTCIGPSSVMGGFSYDLISRRGRSSLRLQSFTKSVKGQMESSLFVDFLMVPYDFSRCFGQLKLEVCIWSSRELE</sequence>
<name>A0A200QVN9_MACCD</name>
<dbReference type="OrthoDB" id="4788989at2759"/>
<keyword evidence="16" id="KW-1185">Reference proteome</keyword>
<dbReference type="GO" id="GO:0061630">
    <property type="term" value="F:ubiquitin protein ligase activity"/>
    <property type="evidence" value="ECO:0007669"/>
    <property type="project" value="UniProtKB-EC"/>
</dbReference>
<dbReference type="UniPathway" id="UPA00143"/>
<keyword evidence="5" id="KW-0808">Transferase</keyword>
<reference evidence="15 16" key="1">
    <citation type="journal article" date="2017" name="Mol. Plant">
        <title>The Genome of Medicinal Plant Macleaya cordata Provides New Insights into Benzylisoquinoline Alkaloids Metabolism.</title>
        <authorList>
            <person name="Liu X."/>
            <person name="Liu Y."/>
            <person name="Huang P."/>
            <person name="Ma Y."/>
            <person name="Qing Z."/>
            <person name="Tang Q."/>
            <person name="Cao H."/>
            <person name="Cheng P."/>
            <person name="Zheng Y."/>
            <person name="Yuan Z."/>
            <person name="Zhou Y."/>
            <person name="Liu J."/>
            <person name="Tang Z."/>
            <person name="Zhuo Y."/>
            <person name="Zhang Y."/>
            <person name="Yu L."/>
            <person name="Huang J."/>
            <person name="Yang P."/>
            <person name="Peng Q."/>
            <person name="Zhang J."/>
            <person name="Jiang W."/>
            <person name="Zhang Z."/>
            <person name="Lin K."/>
            <person name="Ro D.K."/>
            <person name="Chen X."/>
            <person name="Xiong X."/>
            <person name="Shang Y."/>
            <person name="Huang S."/>
            <person name="Zeng J."/>
        </authorList>
    </citation>
    <scope>NUCLEOTIDE SEQUENCE [LARGE SCALE GENOMIC DNA]</scope>
    <source>
        <strain evidence="16">cv. BLH2017</strain>
        <tissue evidence="15">Root</tissue>
    </source>
</reference>
<dbReference type="EMBL" id="MVGT01001030">
    <property type="protein sequence ID" value="OVA14533.1"/>
    <property type="molecule type" value="Genomic_DNA"/>
</dbReference>
<dbReference type="FunFam" id="3.30.40.10:FF:000041">
    <property type="entry name" value="E3 ubiquitin-protein ligase SINAT3"/>
    <property type="match status" value="1"/>
</dbReference>
<dbReference type="Pfam" id="PF21361">
    <property type="entry name" value="Sina_ZnF"/>
    <property type="match status" value="1"/>
</dbReference>
<dbReference type="EC" id="2.3.2.27" evidence="4"/>
<feature type="region of interest" description="Disordered" evidence="12">
    <location>
        <begin position="1"/>
        <end position="51"/>
    </location>
</feature>
<evidence type="ECO:0000259" key="14">
    <source>
        <dbReference type="PROSITE" id="PS51081"/>
    </source>
</evidence>
<dbReference type="Pfam" id="PF21362">
    <property type="entry name" value="Sina_RING"/>
    <property type="match status" value="1"/>
</dbReference>
<organism evidence="15 16">
    <name type="scientific">Macleaya cordata</name>
    <name type="common">Five-seeded plume-poppy</name>
    <name type="synonym">Bocconia cordata</name>
    <dbReference type="NCBI Taxonomy" id="56857"/>
    <lineage>
        <taxon>Eukaryota</taxon>
        <taxon>Viridiplantae</taxon>
        <taxon>Streptophyta</taxon>
        <taxon>Embryophyta</taxon>
        <taxon>Tracheophyta</taxon>
        <taxon>Spermatophyta</taxon>
        <taxon>Magnoliopsida</taxon>
        <taxon>Ranunculales</taxon>
        <taxon>Papaveraceae</taxon>
        <taxon>Papaveroideae</taxon>
        <taxon>Macleaya</taxon>
    </lineage>
</organism>
<evidence type="ECO:0000256" key="12">
    <source>
        <dbReference type="SAM" id="MobiDB-lite"/>
    </source>
</evidence>
<evidence type="ECO:0000256" key="11">
    <source>
        <dbReference type="PROSITE-ProRule" id="PRU00455"/>
    </source>
</evidence>
<dbReference type="PANTHER" id="PTHR46632">
    <property type="entry name" value="E3 UBIQUITIN-PROTEIN LIGASE SINA-LIKE 4"/>
    <property type="match status" value="1"/>
</dbReference>
<dbReference type="SUPFAM" id="SSF49599">
    <property type="entry name" value="TRAF domain-like"/>
    <property type="match status" value="1"/>
</dbReference>
<evidence type="ECO:0000313" key="16">
    <source>
        <dbReference type="Proteomes" id="UP000195402"/>
    </source>
</evidence>
<evidence type="ECO:0000256" key="1">
    <source>
        <dbReference type="ARBA" id="ARBA00000900"/>
    </source>
</evidence>
<evidence type="ECO:0000256" key="7">
    <source>
        <dbReference type="ARBA" id="ARBA00022771"/>
    </source>
</evidence>
<dbReference type="STRING" id="56857.A0A200QVN9"/>
<evidence type="ECO:0000256" key="3">
    <source>
        <dbReference type="ARBA" id="ARBA00009119"/>
    </source>
</evidence>
<evidence type="ECO:0000256" key="9">
    <source>
        <dbReference type="ARBA" id="ARBA00022833"/>
    </source>
</evidence>
<evidence type="ECO:0000256" key="10">
    <source>
        <dbReference type="ARBA" id="ARBA00024004"/>
    </source>
</evidence>
<dbReference type="Gene3D" id="3.30.40.10">
    <property type="entry name" value="Zinc/RING finger domain, C3HC4 (zinc finger)"/>
    <property type="match status" value="1"/>
</dbReference>
<accession>A0A200QVN9</accession>
<evidence type="ECO:0000256" key="8">
    <source>
        <dbReference type="ARBA" id="ARBA00022786"/>
    </source>
</evidence>
<evidence type="ECO:0000313" key="15">
    <source>
        <dbReference type="EMBL" id="OVA14533.1"/>
    </source>
</evidence>
<dbReference type="CDD" id="cd16571">
    <property type="entry name" value="RING-HC_SIAHs"/>
    <property type="match status" value="1"/>
</dbReference>
<dbReference type="AlphaFoldDB" id="A0A200QVN9"/>
<dbReference type="InterPro" id="IPR013083">
    <property type="entry name" value="Znf_RING/FYVE/PHD"/>
</dbReference>
<keyword evidence="6" id="KW-0479">Metal-binding</keyword>
<comment type="caution">
    <text evidence="15">The sequence shown here is derived from an EMBL/GenBank/DDBJ whole genome shotgun (WGS) entry which is preliminary data.</text>
</comment>
<gene>
    <name evidence="15" type="ORF">BVC80_1039g12</name>
</gene>
<comment type="catalytic activity">
    <reaction evidence="1">
        <text>S-ubiquitinyl-[E2 ubiquitin-conjugating enzyme]-L-cysteine + [acceptor protein]-L-lysine = [E2 ubiquitin-conjugating enzyme]-L-cysteine + N(6)-ubiquitinyl-[acceptor protein]-L-lysine.</text>
        <dbReference type="EC" id="2.3.2.27"/>
    </reaction>
</comment>
<protein>
    <recommendedName>
        <fullName evidence="4">RING-type E3 ubiquitin transferase</fullName>
        <ecNumber evidence="4">2.3.2.27</ecNumber>
    </recommendedName>
</protein>
<dbReference type="InterPro" id="IPR044286">
    <property type="entry name" value="SINL_plant"/>
</dbReference>
<dbReference type="GO" id="GO:0016567">
    <property type="term" value="P:protein ubiquitination"/>
    <property type="evidence" value="ECO:0007669"/>
    <property type="project" value="UniProtKB-UniPathway"/>
</dbReference>
<evidence type="ECO:0000256" key="4">
    <source>
        <dbReference type="ARBA" id="ARBA00012483"/>
    </source>
</evidence>
<evidence type="ECO:0000259" key="13">
    <source>
        <dbReference type="PROSITE" id="PS50089"/>
    </source>
</evidence>
<dbReference type="PROSITE" id="PS50089">
    <property type="entry name" value="ZF_RING_2"/>
    <property type="match status" value="1"/>
</dbReference>
<dbReference type="InParanoid" id="A0A200QVN9"/>
<dbReference type="InterPro" id="IPR013010">
    <property type="entry name" value="Znf_SIAH"/>
</dbReference>
<dbReference type="FunCoup" id="A0A200QVN9">
    <property type="interactions" value="973"/>
</dbReference>
<feature type="domain" description="SIAH-type" evidence="14">
    <location>
        <begin position="126"/>
        <end position="184"/>
    </location>
</feature>
<keyword evidence="7 11" id="KW-0863">Zinc-finger</keyword>
<evidence type="ECO:0000256" key="2">
    <source>
        <dbReference type="ARBA" id="ARBA00004906"/>
    </source>
</evidence>
<proteinExistence type="inferred from homology"/>
<keyword evidence="9" id="KW-0862">Zinc</keyword>
<dbReference type="GO" id="GO:0008270">
    <property type="term" value="F:zinc ion binding"/>
    <property type="evidence" value="ECO:0007669"/>
    <property type="project" value="UniProtKB-KW"/>
</dbReference>
<comment type="function">
    <text evidence="10">E3 ubiquitin-protein ligase that mediates ubiquitination and subsequent proteasomal degradation of target proteins. E3 ubiquitin ligases accept ubiquitin from an E2 ubiquitin-conjugating enzyme in the form of a thioester and then directly transfers the ubiquitin to targeted substrates. It probably triggers the ubiquitin-mediated degradation of different substrates.</text>
</comment>
<dbReference type="Proteomes" id="UP000195402">
    <property type="component" value="Unassembled WGS sequence"/>
</dbReference>
<comment type="similarity">
    <text evidence="3">Belongs to the SINA (Seven in absentia) family.</text>
</comment>
<feature type="domain" description="RING-type" evidence="13">
    <location>
        <begin position="73"/>
        <end position="109"/>
    </location>
</feature>
<keyword evidence="8" id="KW-0833">Ubl conjugation pathway</keyword>
<dbReference type="PANTHER" id="PTHR46632:SF16">
    <property type="entry name" value="E3 UBIQUITIN-PROTEIN LIGASE SINA-LIKE 10"/>
    <property type="match status" value="1"/>
</dbReference>